<keyword evidence="5" id="KW-0812">Transmembrane</keyword>
<feature type="transmembrane region" description="Helical" evidence="5">
    <location>
        <begin position="25"/>
        <end position="44"/>
    </location>
</feature>
<dbReference type="InterPro" id="IPR016187">
    <property type="entry name" value="CTDL_fold"/>
</dbReference>
<organism evidence="7 8">
    <name type="scientific">Pygocentrus nattereri</name>
    <name type="common">Red-bellied piranha</name>
    <dbReference type="NCBI Taxonomy" id="42514"/>
    <lineage>
        <taxon>Eukaryota</taxon>
        <taxon>Metazoa</taxon>
        <taxon>Chordata</taxon>
        <taxon>Craniata</taxon>
        <taxon>Vertebrata</taxon>
        <taxon>Euteleostomi</taxon>
        <taxon>Actinopterygii</taxon>
        <taxon>Neopterygii</taxon>
        <taxon>Teleostei</taxon>
        <taxon>Ostariophysi</taxon>
        <taxon>Characiformes</taxon>
        <taxon>Characoidei</taxon>
        <taxon>Pygocentrus</taxon>
    </lineage>
</organism>
<keyword evidence="5" id="KW-0472">Membrane</keyword>
<keyword evidence="8" id="KW-1185">Reference proteome</keyword>
<keyword evidence="1" id="KW-0430">Lectin</keyword>
<dbReference type="AlphaFoldDB" id="A0A3B4EPF7"/>
<dbReference type="CDD" id="cd03590">
    <property type="entry name" value="CLECT_DC-SIGN_like"/>
    <property type="match status" value="1"/>
</dbReference>
<dbReference type="STRING" id="42514.ENSPNAP00000037066"/>
<dbReference type="Ensembl" id="ENSPNAT00000040513.2">
    <property type="protein sequence ID" value="ENSPNAP00000037066.2"/>
    <property type="gene ID" value="ENSPNAG00000028397.2"/>
</dbReference>
<evidence type="ECO:0000259" key="6">
    <source>
        <dbReference type="PROSITE" id="PS50041"/>
    </source>
</evidence>
<feature type="coiled-coil region" evidence="4">
    <location>
        <begin position="77"/>
        <end position="118"/>
    </location>
</feature>
<dbReference type="PROSITE" id="PS50041">
    <property type="entry name" value="C_TYPE_LECTIN_2"/>
    <property type="match status" value="1"/>
</dbReference>
<evidence type="ECO:0000256" key="5">
    <source>
        <dbReference type="SAM" id="Phobius"/>
    </source>
</evidence>
<name>A0A3B4EPF7_PYGNA</name>
<evidence type="ECO:0000313" key="7">
    <source>
        <dbReference type="Ensembl" id="ENSPNAP00000037066.2"/>
    </source>
</evidence>
<keyword evidence="2" id="KW-1015">Disulfide bond</keyword>
<dbReference type="Pfam" id="PF00059">
    <property type="entry name" value="Lectin_C"/>
    <property type="match status" value="1"/>
</dbReference>
<keyword evidence="4" id="KW-0175">Coiled coil</keyword>
<dbReference type="SUPFAM" id="SSF56436">
    <property type="entry name" value="C-type lectin-like"/>
    <property type="match status" value="1"/>
</dbReference>
<evidence type="ECO:0000256" key="4">
    <source>
        <dbReference type="SAM" id="Coils"/>
    </source>
</evidence>
<dbReference type="Gene3D" id="1.20.5.400">
    <property type="match status" value="1"/>
</dbReference>
<dbReference type="InterPro" id="IPR052309">
    <property type="entry name" value="C-type_Lectin_Domain_Fam1"/>
</dbReference>
<dbReference type="OMA" id="AFWICEK"/>
<keyword evidence="5" id="KW-1133">Transmembrane helix</keyword>
<keyword evidence="3" id="KW-0325">Glycoprotein</keyword>
<evidence type="ECO:0000256" key="1">
    <source>
        <dbReference type="ARBA" id="ARBA00022734"/>
    </source>
</evidence>
<reference evidence="7" key="2">
    <citation type="submission" date="2025-08" db="UniProtKB">
        <authorList>
            <consortium name="Ensembl"/>
        </authorList>
    </citation>
    <scope>IDENTIFICATION</scope>
</reference>
<dbReference type="SMART" id="SM00034">
    <property type="entry name" value="CLECT"/>
    <property type="match status" value="1"/>
</dbReference>
<feature type="transmembrane region" description="Helical" evidence="5">
    <location>
        <begin position="50"/>
        <end position="71"/>
    </location>
</feature>
<dbReference type="PANTHER" id="PTHR46490">
    <property type="entry name" value="C-TYPE LECTIN DOMAIN FAMILY 12 MEMBER A-RELATED"/>
    <property type="match status" value="1"/>
</dbReference>
<feature type="domain" description="C-type lectin" evidence="6">
    <location>
        <begin position="134"/>
        <end position="246"/>
    </location>
</feature>
<dbReference type="PANTHER" id="PTHR46490:SF6">
    <property type="entry name" value="ASIALOGLYCOPROTEIN RECEPTOR 1-LIKE-RELATED"/>
    <property type="match status" value="1"/>
</dbReference>
<evidence type="ECO:0000256" key="3">
    <source>
        <dbReference type="ARBA" id="ARBA00023180"/>
    </source>
</evidence>
<reference evidence="7" key="3">
    <citation type="submission" date="2025-09" db="UniProtKB">
        <authorList>
            <consortium name="Ensembl"/>
        </authorList>
    </citation>
    <scope>IDENTIFICATION</scope>
</reference>
<evidence type="ECO:0000256" key="2">
    <source>
        <dbReference type="ARBA" id="ARBA00023157"/>
    </source>
</evidence>
<dbReference type="InterPro" id="IPR001304">
    <property type="entry name" value="C-type_lectin-like"/>
</dbReference>
<dbReference type="InterPro" id="IPR033989">
    <property type="entry name" value="CD209-like_CTLD"/>
</dbReference>
<dbReference type="GO" id="GO:0030246">
    <property type="term" value="F:carbohydrate binding"/>
    <property type="evidence" value="ECO:0007669"/>
    <property type="project" value="UniProtKB-KW"/>
</dbReference>
<dbReference type="Proteomes" id="UP001501920">
    <property type="component" value="Chromosome 22"/>
</dbReference>
<evidence type="ECO:0000313" key="8">
    <source>
        <dbReference type="Proteomes" id="UP001501920"/>
    </source>
</evidence>
<dbReference type="GeneTree" id="ENSGT01020000230338"/>
<protein>
    <recommendedName>
        <fullName evidence="6">C-type lectin domain-containing protein</fullName>
    </recommendedName>
</protein>
<accession>A0A3B4EPF7</accession>
<dbReference type="InterPro" id="IPR016186">
    <property type="entry name" value="C-type_lectin-like/link_sf"/>
</dbReference>
<dbReference type="Gene3D" id="3.10.100.10">
    <property type="entry name" value="Mannose-Binding Protein A, subunit A"/>
    <property type="match status" value="1"/>
</dbReference>
<proteinExistence type="predicted"/>
<reference evidence="7 8" key="1">
    <citation type="submission" date="2020-10" db="EMBL/GenBank/DDBJ databases">
        <title>Pygocentrus nattereri (red-bellied piranha) genome, fPygNat1, primary haplotype.</title>
        <authorList>
            <person name="Myers G."/>
            <person name="Meyer A."/>
            <person name="Karagic N."/>
            <person name="Pippel M."/>
            <person name="Winkler S."/>
            <person name="Tracey A."/>
            <person name="Wood J."/>
            <person name="Formenti G."/>
            <person name="Howe K."/>
            <person name="Fedrigo O."/>
            <person name="Jarvis E.D."/>
        </authorList>
    </citation>
    <scope>NUCLEOTIDE SEQUENCE [LARGE SCALE GENOMIC DNA]</scope>
</reference>
<sequence length="275" mass="31799">MSFLTQVALISFYERSKKKKNNNYISLKESCMYLFIVSGMHVTGIRCYRLTAVCLGLLCVLLLAAIAVLWVKFTTERDQLQSSYTNLTIERDQLQTSYTNLTIERDQIEKDRDGLQKKLAIPEAQTIKQGWRYFSSHIYYISADKKSWSESRQDCRQRGADLLIINSREEQVINTRLPDAHWQAPLPGIWKWVDDSALTTEFWWKGEPNNHQNNDCAITGYRSAGSGSLSTWADYSCNIAAFWICEKNLTNFEFGLYMSRNSKSLISIFIENSMQ</sequence>